<comment type="caution">
    <text evidence="1">The sequence shown here is derived from an EMBL/GenBank/DDBJ whole genome shotgun (WGS) entry which is preliminary data.</text>
</comment>
<gene>
    <name evidence="1" type="ORF">DXH78_00590</name>
</gene>
<dbReference type="RefSeq" id="WP_115515246.1">
    <property type="nucleotide sequence ID" value="NZ_QRGO01000001.1"/>
</dbReference>
<organism evidence="1 2">
    <name type="scientific">Undibacter mobilis</name>
    <dbReference type="NCBI Taxonomy" id="2292256"/>
    <lineage>
        <taxon>Bacteria</taxon>
        <taxon>Pseudomonadati</taxon>
        <taxon>Pseudomonadota</taxon>
        <taxon>Alphaproteobacteria</taxon>
        <taxon>Hyphomicrobiales</taxon>
        <taxon>Nitrobacteraceae</taxon>
        <taxon>Undibacter</taxon>
    </lineage>
</organism>
<dbReference type="AlphaFoldDB" id="A0A371B6L5"/>
<evidence type="ECO:0000313" key="1">
    <source>
        <dbReference type="EMBL" id="RDV03218.1"/>
    </source>
</evidence>
<protein>
    <submittedName>
        <fullName evidence="1">Uncharacterized protein</fullName>
    </submittedName>
</protein>
<evidence type="ECO:0000313" key="2">
    <source>
        <dbReference type="Proteomes" id="UP000263993"/>
    </source>
</evidence>
<dbReference type="EMBL" id="QRGO01000001">
    <property type="protein sequence ID" value="RDV03218.1"/>
    <property type="molecule type" value="Genomic_DNA"/>
</dbReference>
<name>A0A371B6L5_9BRAD</name>
<dbReference type="OrthoDB" id="8611435at2"/>
<sequence length="169" mass="18279">MNRLVAIGVVSAGLLMTPVAGFFQLATAQEDKRYLNEMESRLRSFESATPPAVQAPSRWNTNGSIVQLVAERANRRLIYEIPRADLLAAGVGKGTLLFKGKKEAARYSGTAYAFAAKCATRPYAVTGDISADEKQVTLRGRQPRLGATCKVTGYSDEEIVLTFIPPGPN</sequence>
<dbReference type="Proteomes" id="UP000263993">
    <property type="component" value="Unassembled WGS sequence"/>
</dbReference>
<proteinExistence type="predicted"/>
<keyword evidence="2" id="KW-1185">Reference proteome</keyword>
<reference evidence="2" key="1">
    <citation type="submission" date="2018-08" db="EMBL/GenBank/DDBJ databases">
        <authorList>
            <person name="Kim S.-J."/>
            <person name="Jung G.-Y."/>
        </authorList>
    </citation>
    <scope>NUCLEOTIDE SEQUENCE [LARGE SCALE GENOMIC DNA]</scope>
    <source>
        <strain evidence="2">GY_H</strain>
    </source>
</reference>
<accession>A0A371B6L5</accession>